<keyword evidence="4" id="KW-0472">Membrane</keyword>
<evidence type="ECO:0000256" key="1">
    <source>
        <dbReference type="ARBA" id="ARBA00022679"/>
    </source>
</evidence>
<dbReference type="SUPFAM" id="SSF55874">
    <property type="entry name" value="ATPase domain of HSP90 chaperone/DNA topoisomerase II/histidine kinase"/>
    <property type="match status" value="1"/>
</dbReference>
<gene>
    <name evidence="6" type="ORF">CHH28_04045</name>
</gene>
<dbReference type="GO" id="GO:0016020">
    <property type="term" value="C:membrane"/>
    <property type="evidence" value="ECO:0007669"/>
    <property type="project" value="InterPro"/>
</dbReference>
<evidence type="ECO:0000256" key="3">
    <source>
        <dbReference type="ARBA" id="ARBA00023012"/>
    </source>
</evidence>
<dbReference type="EMBL" id="CP022530">
    <property type="protein sequence ID" value="ASP37896.1"/>
    <property type="molecule type" value="Genomic_DNA"/>
</dbReference>
<dbReference type="AlphaFoldDB" id="A0A222FH40"/>
<feature type="transmembrane region" description="Helical" evidence="4">
    <location>
        <begin position="68"/>
        <end position="84"/>
    </location>
</feature>
<dbReference type="Pfam" id="PF07730">
    <property type="entry name" value="HisKA_3"/>
    <property type="match status" value="1"/>
</dbReference>
<feature type="transmembrane region" description="Helical" evidence="4">
    <location>
        <begin position="134"/>
        <end position="152"/>
    </location>
</feature>
<keyword evidence="4" id="KW-1133">Transmembrane helix</keyword>
<evidence type="ECO:0000256" key="2">
    <source>
        <dbReference type="ARBA" id="ARBA00022777"/>
    </source>
</evidence>
<dbReference type="InterPro" id="IPR050482">
    <property type="entry name" value="Sensor_HK_TwoCompSys"/>
</dbReference>
<dbReference type="GO" id="GO:0000155">
    <property type="term" value="F:phosphorelay sensor kinase activity"/>
    <property type="evidence" value="ECO:0007669"/>
    <property type="project" value="InterPro"/>
</dbReference>
<keyword evidence="7" id="KW-1185">Reference proteome</keyword>
<dbReference type="Gene3D" id="1.20.5.1930">
    <property type="match status" value="1"/>
</dbReference>
<feature type="domain" description="Signal transduction histidine kinase subgroup 3 dimerisation and phosphoacceptor" evidence="5">
    <location>
        <begin position="187"/>
        <end position="253"/>
    </location>
</feature>
<keyword evidence="4" id="KW-0812">Transmembrane</keyword>
<keyword evidence="2" id="KW-0418">Kinase</keyword>
<keyword evidence="1" id="KW-0808">Transferase</keyword>
<dbReference type="Gene3D" id="3.30.565.10">
    <property type="entry name" value="Histidine kinase-like ATPase, C-terminal domain"/>
    <property type="match status" value="1"/>
</dbReference>
<dbReference type="Proteomes" id="UP000202440">
    <property type="component" value="Chromosome"/>
</dbReference>
<dbReference type="InterPro" id="IPR011712">
    <property type="entry name" value="Sig_transdc_His_kin_sub3_dim/P"/>
</dbReference>
<feature type="transmembrane region" description="Helical" evidence="4">
    <location>
        <begin position="37"/>
        <end position="56"/>
    </location>
</feature>
<name>A0A222FH40_9GAMM</name>
<accession>A0A222FH40</accession>
<feature type="transmembrane region" description="Helical" evidence="4">
    <location>
        <begin position="111"/>
        <end position="128"/>
    </location>
</feature>
<dbReference type="PANTHER" id="PTHR24421:SF59">
    <property type="entry name" value="OXYGEN SENSOR HISTIDINE KINASE NREB"/>
    <property type="match status" value="1"/>
</dbReference>
<evidence type="ECO:0000259" key="5">
    <source>
        <dbReference type="Pfam" id="PF07730"/>
    </source>
</evidence>
<dbReference type="PANTHER" id="PTHR24421">
    <property type="entry name" value="NITRATE/NITRITE SENSOR PROTEIN NARX-RELATED"/>
    <property type="match status" value="1"/>
</dbReference>
<dbReference type="InterPro" id="IPR036890">
    <property type="entry name" value="HATPase_C_sf"/>
</dbReference>
<dbReference type="KEGG" id="bsan:CHH28_04045"/>
<organism evidence="6 7">
    <name type="scientific">Bacterioplanes sanyensis</name>
    <dbReference type="NCBI Taxonomy" id="1249553"/>
    <lineage>
        <taxon>Bacteria</taxon>
        <taxon>Pseudomonadati</taxon>
        <taxon>Pseudomonadota</taxon>
        <taxon>Gammaproteobacteria</taxon>
        <taxon>Oceanospirillales</taxon>
        <taxon>Oceanospirillaceae</taxon>
        <taxon>Bacterioplanes</taxon>
    </lineage>
</organism>
<evidence type="ECO:0000313" key="6">
    <source>
        <dbReference type="EMBL" id="ASP37896.1"/>
    </source>
</evidence>
<evidence type="ECO:0000313" key="7">
    <source>
        <dbReference type="Proteomes" id="UP000202440"/>
    </source>
</evidence>
<evidence type="ECO:0000256" key="4">
    <source>
        <dbReference type="SAM" id="Phobius"/>
    </source>
</evidence>
<dbReference type="CDD" id="cd16917">
    <property type="entry name" value="HATPase_UhpB-NarQ-NarX-like"/>
    <property type="match status" value="1"/>
</dbReference>
<sequence>MSNRYWLLTPIWLVLCLATVAVVATPRLLHLITQDKPWLLESMLHALMLLCTLLLLNERSWQKKRWRMAVLAIVVMLMAALMLQSISNIYLVYSIMLTSLTTACLGQRASALFAGVVMLLFAAIHWLYWHDPELGLSVLLFCAFHGFAWVVSKQLNQEREQREQLQLSHAELHSTQLLLSQTIANDERTHLARELHDQAGHQLTSLILQLDVARRQALQCDNEGLQQRLEQCYQQARDSLATIRQVVSDKRHSEIDLASALRDLCQHLPRVTVHLDIQPHAKLAQAKLAHCLLRCCQEAITNALKHSTTEHLWIRIASSDDRLSLRIVESEQALDLDLVGSTPLYGNGLTGLNERVVALNGHFRAVMTEQGLIVETEFED</sequence>
<protein>
    <recommendedName>
        <fullName evidence="5">Signal transduction histidine kinase subgroup 3 dimerisation and phosphoacceptor domain-containing protein</fullName>
    </recommendedName>
</protein>
<proteinExistence type="predicted"/>
<dbReference type="GO" id="GO:0046983">
    <property type="term" value="F:protein dimerization activity"/>
    <property type="evidence" value="ECO:0007669"/>
    <property type="project" value="InterPro"/>
</dbReference>
<reference evidence="6 7" key="1">
    <citation type="submission" date="2017-07" db="EMBL/GenBank/DDBJ databases">
        <title>Annotated genome sequence of Bacterioplanes sanyensis isolated from Red Sea.</title>
        <authorList>
            <person name="Rehman Z.U."/>
        </authorList>
    </citation>
    <scope>NUCLEOTIDE SEQUENCE [LARGE SCALE GENOMIC DNA]</scope>
    <source>
        <strain evidence="6 7">NV9</strain>
    </source>
</reference>
<keyword evidence="3" id="KW-0902">Two-component regulatory system</keyword>